<accession>A0A0A7HH00</accession>
<proteinExistence type="predicted"/>
<feature type="compositionally biased region" description="Low complexity" evidence="1">
    <location>
        <begin position="37"/>
        <end position="46"/>
    </location>
</feature>
<reference evidence="2 3" key="1">
    <citation type="journal article" date="2014" name="Virus Res.">
        <title>Interchange of L polymerase protein between two strains of viral hemorrhagic septicemia virus (VHSV) genotype IV alters temperature sensitivities in vitro.</title>
        <authorList>
            <person name="Kim S.H."/>
            <person name="Yusuff S."/>
            <person name="Vakharia V.N."/>
            <person name="Evensen O."/>
        </authorList>
    </citation>
    <scope>NUCLEOTIDE SEQUENCE [LARGE SCALE GENOMIC DNA]</scope>
    <source>
        <strain evidence="2">JF-09</strain>
    </source>
</reference>
<protein>
    <submittedName>
        <fullName evidence="2">Phosphoprotein</fullName>
    </submittedName>
</protein>
<organism evidence="2 3">
    <name type="scientific">Viral hemorrhagic septicemia virus</name>
    <dbReference type="NCBI Taxonomy" id="11287"/>
    <lineage>
        <taxon>Viruses</taxon>
        <taxon>Riboviria</taxon>
        <taxon>Orthornavirae</taxon>
        <taxon>Negarnaviricota</taxon>
        <taxon>Haploviricotina</taxon>
        <taxon>Monjiviricetes</taxon>
        <taxon>Mononegavirales</taxon>
        <taxon>Rhabdoviridae</taxon>
        <taxon>Gammarhabdovirinae</taxon>
        <taxon>Novirhabdovirus</taxon>
        <taxon>Novirhabdovirus piscine</taxon>
    </lineage>
</organism>
<dbReference type="Proteomes" id="UP000175508">
    <property type="component" value="Genome"/>
</dbReference>
<sequence length="222" mass="24532">MTDIEMSESLVLSHGSLADLDRRLDNAPKDTRSALFSSSPGSSKQKPSPKKKSTPTTLEEIIGHFVPEDLQLDATKALGQLLRRIKLSHQEELTQHLEKVNGENRAKMGALLESQKENGRKTDNILSILISMRGEGAENASKKPKVLDGDQVRNERALGFNRGLTTAAIAMKKFKLEDPLVLCKGSVKRAALSAMEKEEYDGERETYSMVSKAIKAELDKLE</sequence>
<evidence type="ECO:0000313" key="2">
    <source>
        <dbReference type="EMBL" id="AIZ03792.1"/>
    </source>
</evidence>
<dbReference type="InterPro" id="IPR005010">
    <property type="entry name" value="Rhabdo_M1"/>
</dbReference>
<feature type="region of interest" description="Disordered" evidence="1">
    <location>
        <begin position="23"/>
        <end position="55"/>
    </location>
</feature>
<dbReference type="EMBL" id="KM926343">
    <property type="protein sequence ID" value="AIZ03792.1"/>
    <property type="molecule type" value="Viral_cRNA"/>
</dbReference>
<feature type="compositionally biased region" description="Basic and acidic residues" evidence="1">
    <location>
        <begin position="23"/>
        <end position="32"/>
    </location>
</feature>
<name>A0A0A7HH00_9RHAB</name>
<dbReference type="Pfam" id="PF03342">
    <property type="entry name" value="Rhabdo_M1"/>
    <property type="match status" value="1"/>
</dbReference>
<evidence type="ECO:0000313" key="3">
    <source>
        <dbReference type="Proteomes" id="UP000175508"/>
    </source>
</evidence>
<evidence type="ECO:0000256" key="1">
    <source>
        <dbReference type="SAM" id="MobiDB-lite"/>
    </source>
</evidence>